<keyword evidence="2" id="KW-0560">Oxidoreductase</keyword>
<evidence type="ECO:0000259" key="3">
    <source>
        <dbReference type="Pfam" id="PF01370"/>
    </source>
</evidence>
<keyword evidence="1" id="KW-0521">NADP</keyword>
<dbReference type="PANTHER" id="PTHR10366:SF808">
    <property type="entry name" value="DIHYDROFLAVONOL-4-REDUCTASE-LIKE PROTEIN"/>
    <property type="match status" value="1"/>
</dbReference>
<protein>
    <recommendedName>
        <fullName evidence="3">NAD-dependent epimerase/dehydratase domain-containing protein</fullName>
    </recommendedName>
</protein>
<evidence type="ECO:0000313" key="4">
    <source>
        <dbReference type="EMBL" id="AFK44507.1"/>
    </source>
</evidence>
<dbReference type="PANTHER" id="PTHR10366">
    <property type="entry name" value="NAD DEPENDENT EPIMERASE/DEHYDRATASE"/>
    <property type="match status" value="1"/>
</dbReference>
<dbReference type="InterPro" id="IPR036291">
    <property type="entry name" value="NAD(P)-bd_dom_sf"/>
</dbReference>
<dbReference type="AlphaFoldDB" id="I3SW65"/>
<dbReference type="GO" id="GO:0016616">
    <property type="term" value="F:oxidoreductase activity, acting on the CH-OH group of donors, NAD or NADP as acceptor"/>
    <property type="evidence" value="ECO:0007669"/>
    <property type="project" value="TreeGrafter"/>
</dbReference>
<dbReference type="FunFam" id="3.40.50.720:FF:000645">
    <property type="entry name" value="Anthocyanidin reductase ((2S)-flavan-3-ol-forming)"/>
    <property type="match status" value="1"/>
</dbReference>
<evidence type="ECO:0000256" key="2">
    <source>
        <dbReference type="ARBA" id="ARBA00023002"/>
    </source>
</evidence>
<dbReference type="Gene3D" id="3.40.50.720">
    <property type="entry name" value="NAD(P)-binding Rossmann-like Domain"/>
    <property type="match status" value="1"/>
</dbReference>
<dbReference type="InterPro" id="IPR001509">
    <property type="entry name" value="Epimerase_deHydtase"/>
</dbReference>
<accession>I3SW65</accession>
<sequence>MEEEKCKAKVCVTGGGGYLGSYLVKRLLEKGYIVHSTLRNLKDESKVGLLRSFPHAESRLVLFEGDIYKPDEFEPAIQYCEFVFHVATPLQHQTNSQLKSMSEAAIAGVKSIAMSCIKSGTVRRLIYTASVVASSPLKGDGTGFKDFIDETCWTPFHLDTGALHKDYTDSKTLAEREILSYGKNENGSGALEVMSLACGLFGGEVFLNYTPASVAVLISQVKDNEAMYQSLKFLEDLIGKIPVAHIDDVCEAHIFCVENPSINGRFLVASSYVSSADIANCYSQHYPEFHLKDKYLEGPKRAIKWASTKLTDKGFVYNYDLKMLLDDCIRSARGIGDL</sequence>
<dbReference type="SUPFAM" id="SSF51735">
    <property type="entry name" value="NAD(P)-binding Rossmann-fold domains"/>
    <property type="match status" value="1"/>
</dbReference>
<proteinExistence type="evidence at transcript level"/>
<dbReference type="EMBL" id="BT144713">
    <property type="protein sequence ID" value="AFK44507.1"/>
    <property type="molecule type" value="mRNA"/>
</dbReference>
<dbReference type="InterPro" id="IPR050425">
    <property type="entry name" value="NAD(P)_dehydrat-like"/>
</dbReference>
<name>I3SW65_LOTJA</name>
<reference evidence="4" key="1">
    <citation type="submission" date="2012-05" db="EMBL/GenBank/DDBJ databases">
        <authorList>
            <person name="Krishnakumar V."/>
            <person name="Cheung F."/>
            <person name="Xiao Y."/>
            <person name="Chan A."/>
            <person name="Moskal W.A."/>
            <person name="Town C.D."/>
        </authorList>
    </citation>
    <scope>NUCLEOTIDE SEQUENCE</scope>
</reference>
<organism evidence="4">
    <name type="scientific">Lotus japonicus</name>
    <name type="common">Lotus corniculatus var. japonicus</name>
    <dbReference type="NCBI Taxonomy" id="34305"/>
    <lineage>
        <taxon>Eukaryota</taxon>
        <taxon>Viridiplantae</taxon>
        <taxon>Streptophyta</taxon>
        <taxon>Embryophyta</taxon>
        <taxon>Tracheophyta</taxon>
        <taxon>Spermatophyta</taxon>
        <taxon>Magnoliopsida</taxon>
        <taxon>eudicotyledons</taxon>
        <taxon>Gunneridae</taxon>
        <taxon>Pentapetalae</taxon>
        <taxon>rosids</taxon>
        <taxon>fabids</taxon>
        <taxon>Fabales</taxon>
        <taxon>Fabaceae</taxon>
        <taxon>Papilionoideae</taxon>
        <taxon>50 kb inversion clade</taxon>
        <taxon>NPAAA clade</taxon>
        <taxon>Hologalegina</taxon>
        <taxon>robinioid clade</taxon>
        <taxon>Loteae</taxon>
        <taxon>Lotus</taxon>
    </lineage>
</organism>
<evidence type="ECO:0000256" key="1">
    <source>
        <dbReference type="ARBA" id="ARBA00022857"/>
    </source>
</evidence>
<dbReference type="Pfam" id="PF01370">
    <property type="entry name" value="Epimerase"/>
    <property type="match status" value="1"/>
</dbReference>
<feature type="domain" description="NAD-dependent epimerase/dehydratase" evidence="3">
    <location>
        <begin position="10"/>
        <end position="261"/>
    </location>
</feature>